<comment type="cofactor">
    <cofactor evidence="1">
        <name>Mg(2+)</name>
        <dbReference type="ChEBI" id="CHEBI:18420"/>
    </cofactor>
</comment>
<proteinExistence type="inferred from homology"/>
<dbReference type="GO" id="GO:0006281">
    <property type="term" value="P:DNA repair"/>
    <property type="evidence" value="ECO:0007669"/>
    <property type="project" value="UniProtKB-KW"/>
</dbReference>
<comment type="similarity">
    <text evidence="1">Belongs to the helicase family.</text>
</comment>
<sequence length="165" mass="17874">MSSVEEACIHLLTLKVPMRVDSDEWLEVSGYESMFELAVALMSLEILEEAPPLLSRGLNPDSDKEGAGQDQGLEFELNMEQEQVLRQIMAQLGLYFVTSAAGTGKSAVLKELCRRLRATTMYEPVVLAPSGVAAFNVAGLTLHHFFGVSGARPTGQSGNVEGLYP</sequence>
<dbReference type="GO" id="GO:0000723">
    <property type="term" value="P:telomere maintenance"/>
    <property type="evidence" value="ECO:0007669"/>
    <property type="project" value="InterPro"/>
</dbReference>
<dbReference type="SUPFAM" id="SSF52540">
    <property type="entry name" value="P-loop containing nucleoside triphosphate hydrolases"/>
    <property type="match status" value="1"/>
</dbReference>
<comment type="caution">
    <text evidence="3">The sequence shown here is derived from an EMBL/GenBank/DDBJ whole genome shotgun (WGS) entry which is preliminary data.</text>
</comment>
<dbReference type="EC" id="5.6.2.3" evidence="1"/>
<dbReference type="GO" id="GO:0043139">
    <property type="term" value="F:5'-3' DNA helicase activity"/>
    <property type="evidence" value="ECO:0007669"/>
    <property type="project" value="UniProtKB-EC"/>
</dbReference>
<dbReference type="Gene3D" id="3.40.50.300">
    <property type="entry name" value="P-loop containing nucleotide triphosphate hydrolases"/>
    <property type="match status" value="1"/>
</dbReference>
<dbReference type="Proteomes" id="UP000827284">
    <property type="component" value="Unassembled WGS sequence"/>
</dbReference>
<dbReference type="AlphaFoldDB" id="A0A9P3HF27"/>
<dbReference type="GO" id="GO:0006310">
    <property type="term" value="P:DNA recombination"/>
    <property type="evidence" value="ECO:0007669"/>
    <property type="project" value="UniProtKB-KW"/>
</dbReference>
<accession>A0A9P3HF27</accession>
<keyword evidence="4" id="KW-1185">Reference proteome</keyword>
<dbReference type="GO" id="GO:0005524">
    <property type="term" value="F:ATP binding"/>
    <property type="evidence" value="ECO:0007669"/>
    <property type="project" value="UniProtKB-KW"/>
</dbReference>
<dbReference type="GO" id="GO:0016787">
    <property type="term" value="F:hydrolase activity"/>
    <property type="evidence" value="ECO:0007669"/>
    <property type="project" value="UniProtKB-KW"/>
</dbReference>
<keyword evidence="1" id="KW-0233">DNA recombination</keyword>
<evidence type="ECO:0000313" key="3">
    <source>
        <dbReference type="EMBL" id="GJJ75421.1"/>
    </source>
</evidence>
<name>A0A9P3HF27_9FUNG</name>
<keyword evidence="1" id="KW-0378">Hydrolase</keyword>
<dbReference type="EMBL" id="BQFW01000011">
    <property type="protein sequence ID" value="GJJ75421.1"/>
    <property type="molecule type" value="Genomic_DNA"/>
</dbReference>
<evidence type="ECO:0000259" key="2">
    <source>
        <dbReference type="Pfam" id="PF05970"/>
    </source>
</evidence>
<dbReference type="InterPro" id="IPR027417">
    <property type="entry name" value="P-loop_NTPase"/>
</dbReference>
<protein>
    <recommendedName>
        <fullName evidence="1">ATP-dependent DNA helicase</fullName>
        <ecNumber evidence="1">5.6.2.3</ecNumber>
    </recommendedName>
</protein>
<evidence type="ECO:0000256" key="1">
    <source>
        <dbReference type="RuleBase" id="RU363044"/>
    </source>
</evidence>
<evidence type="ECO:0000313" key="4">
    <source>
        <dbReference type="Proteomes" id="UP000827284"/>
    </source>
</evidence>
<reference evidence="3" key="1">
    <citation type="submission" date="2021-11" db="EMBL/GenBank/DDBJ databases">
        <authorList>
            <person name="Herlambang A."/>
            <person name="Guo Y."/>
            <person name="Takashima Y."/>
            <person name="Nishizawa T."/>
        </authorList>
    </citation>
    <scope>NUCLEOTIDE SEQUENCE</scope>
    <source>
        <strain evidence="3">E1425</strain>
    </source>
</reference>
<reference evidence="3" key="2">
    <citation type="journal article" date="2022" name="Microbiol. Resour. Announc.">
        <title>Whole-Genome Sequence of Entomortierella parvispora E1425, a Mucoromycotan Fungus Associated with Burkholderiaceae-Related Endosymbiotic Bacteria.</title>
        <authorList>
            <person name="Herlambang A."/>
            <person name="Guo Y."/>
            <person name="Takashima Y."/>
            <person name="Narisawa K."/>
            <person name="Ohta H."/>
            <person name="Nishizawa T."/>
        </authorList>
    </citation>
    <scope>NUCLEOTIDE SEQUENCE</scope>
    <source>
        <strain evidence="3">E1425</strain>
    </source>
</reference>
<gene>
    <name evidence="3" type="ORF">EMPS_07779</name>
</gene>
<feature type="domain" description="DNA helicase Pif1-like DEAD-box helicase" evidence="2">
    <location>
        <begin position="77"/>
        <end position="149"/>
    </location>
</feature>
<keyword evidence="1" id="KW-0547">Nucleotide-binding</keyword>
<comment type="catalytic activity">
    <reaction evidence="1">
        <text>ATP + H2O = ADP + phosphate + H(+)</text>
        <dbReference type="Rhea" id="RHEA:13065"/>
        <dbReference type="ChEBI" id="CHEBI:15377"/>
        <dbReference type="ChEBI" id="CHEBI:15378"/>
        <dbReference type="ChEBI" id="CHEBI:30616"/>
        <dbReference type="ChEBI" id="CHEBI:43474"/>
        <dbReference type="ChEBI" id="CHEBI:456216"/>
        <dbReference type="EC" id="5.6.2.3"/>
    </reaction>
</comment>
<dbReference type="OrthoDB" id="5578775at2759"/>
<keyword evidence="1" id="KW-0227">DNA damage</keyword>
<organism evidence="3 4">
    <name type="scientific">Entomortierella parvispora</name>
    <dbReference type="NCBI Taxonomy" id="205924"/>
    <lineage>
        <taxon>Eukaryota</taxon>
        <taxon>Fungi</taxon>
        <taxon>Fungi incertae sedis</taxon>
        <taxon>Mucoromycota</taxon>
        <taxon>Mortierellomycotina</taxon>
        <taxon>Mortierellomycetes</taxon>
        <taxon>Mortierellales</taxon>
        <taxon>Mortierellaceae</taxon>
        <taxon>Entomortierella</taxon>
    </lineage>
</organism>
<keyword evidence="1" id="KW-0067">ATP-binding</keyword>
<keyword evidence="1" id="KW-0347">Helicase</keyword>
<dbReference type="InterPro" id="IPR010285">
    <property type="entry name" value="DNA_helicase_pif1-like_DEAD"/>
</dbReference>
<keyword evidence="1" id="KW-0234">DNA repair</keyword>
<dbReference type="Pfam" id="PF05970">
    <property type="entry name" value="PIF1"/>
    <property type="match status" value="1"/>
</dbReference>